<evidence type="ECO:0000313" key="2">
    <source>
        <dbReference type="Proteomes" id="UP000594800"/>
    </source>
</evidence>
<organism evidence="1 2">
    <name type="scientific">Pontivivens ytuae</name>
    <dbReference type="NCBI Taxonomy" id="2789856"/>
    <lineage>
        <taxon>Bacteria</taxon>
        <taxon>Pseudomonadati</taxon>
        <taxon>Pseudomonadota</taxon>
        <taxon>Alphaproteobacteria</taxon>
        <taxon>Rhodobacterales</taxon>
        <taxon>Paracoccaceae</taxon>
        <taxon>Pontivivens</taxon>
    </lineage>
</organism>
<proteinExistence type="predicted"/>
<keyword evidence="2" id="KW-1185">Reference proteome</keyword>
<dbReference type="Proteomes" id="UP000594800">
    <property type="component" value="Chromosome"/>
</dbReference>
<protein>
    <submittedName>
        <fullName evidence="1">Uncharacterized protein</fullName>
    </submittedName>
</protein>
<name>A0A7S9QCP4_9RHOB</name>
<dbReference type="KEGG" id="poz:I0K15_20620"/>
<dbReference type="AlphaFoldDB" id="A0A7S9QCP4"/>
<reference evidence="1 2" key="1">
    <citation type="submission" date="2020-11" db="EMBL/GenBank/DDBJ databases">
        <title>Description of Pontivivens ytuae sp. nov. isolated from deep sea sediment of Mariana Trench.</title>
        <authorList>
            <person name="Wang Z."/>
            <person name="Sun Q.-L."/>
            <person name="Xu X.-D."/>
            <person name="Tang Y.-Z."/>
            <person name="Zhang J."/>
        </authorList>
    </citation>
    <scope>NUCLEOTIDE SEQUENCE [LARGE SCALE GENOMIC DNA]</scope>
    <source>
        <strain evidence="1 2">MT2928</strain>
    </source>
</reference>
<dbReference type="EMBL" id="CP064942">
    <property type="protein sequence ID" value="QPH54143.1"/>
    <property type="molecule type" value="Genomic_DNA"/>
</dbReference>
<sequence>MLIESMERDLGLNNLTRHERDVLYVMQELCGEENRFVRSDAIRRHDLLKPMTQPTFYRALRQLLERELIEMPEGSKAGSYRIRPGAEFNL</sequence>
<evidence type="ECO:0000313" key="1">
    <source>
        <dbReference type="EMBL" id="QPH54143.1"/>
    </source>
</evidence>
<dbReference type="RefSeq" id="WP_196103352.1">
    <property type="nucleotide sequence ID" value="NZ_CP064942.1"/>
</dbReference>
<gene>
    <name evidence="1" type="ORF">I0K15_20620</name>
</gene>
<accession>A0A7S9QCP4</accession>